<evidence type="ECO:0000256" key="1">
    <source>
        <dbReference type="SAM" id="MobiDB-lite"/>
    </source>
</evidence>
<evidence type="ECO:0000313" key="2">
    <source>
        <dbReference type="EMBL" id="MBW0497454.1"/>
    </source>
</evidence>
<comment type="caution">
    <text evidence="2">The sequence shown here is derived from an EMBL/GenBank/DDBJ whole genome shotgun (WGS) entry which is preliminary data.</text>
</comment>
<dbReference type="AlphaFoldDB" id="A0A9Q3HC97"/>
<dbReference type="EMBL" id="AVOT02014194">
    <property type="protein sequence ID" value="MBW0497454.1"/>
    <property type="molecule type" value="Genomic_DNA"/>
</dbReference>
<feature type="region of interest" description="Disordered" evidence="1">
    <location>
        <begin position="1"/>
        <end position="24"/>
    </location>
</feature>
<accession>A0A9Q3HC97</accession>
<proteinExistence type="predicted"/>
<dbReference type="Proteomes" id="UP000765509">
    <property type="component" value="Unassembled WGS sequence"/>
</dbReference>
<protein>
    <submittedName>
        <fullName evidence="2">Uncharacterized protein</fullName>
    </submittedName>
</protein>
<reference evidence="2" key="1">
    <citation type="submission" date="2021-03" db="EMBL/GenBank/DDBJ databases">
        <title>Draft genome sequence of rust myrtle Austropuccinia psidii MF-1, a brazilian biotype.</title>
        <authorList>
            <person name="Quecine M.C."/>
            <person name="Pachon D.M.R."/>
            <person name="Bonatelli M.L."/>
            <person name="Correr F.H."/>
            <person name="Franceschini L.M."/>
            <person name="Leite T.F."/>
            <person name="Margarido G.R.A."/>
            <person name="Almeida C.A."/>
            <person name="Ferrarezi J.A."/>
            <person name="Labate C.A."/>
        </authorList>
    </citation>
    <scope>NUCLEOTIDE SEQUENCE</scope>
    <source>
        <strain evidence="2">MF-1</strain>
    </source>
</reference>
<feature type="compositionally biased region" description="Polar residues" evidence="1">
    <location>
        <begin position="1"/>
        <end position="17"/>
    </location>
</feature>
<name>A0A9Q3HC97_9BASI</name>
<organism evidence="2 3">
    <name type="scientific">Austropuccinia psidii MF-1</name>
    <dbReference type="NCBI Taxonomy" id="1389203"/>
    <lineage>
        <taxon>Eukaryota</taxon>
        <taxon>Fungi</taxon>
        <taxon>Dikarya</taxon>
        <taxon>Basidiomycota</taxon>
        <taxon>Pucciniomycotina</taxon>
        <taxon>Pucciniomycetes</taxon>
        <taxon>Pucciniales</taxon>
        <taxon>Sphaerophragmiaceae</taxon>
        <taxon>Austropuccinia</taxon>
    </lineage>
</organism>
<evidence type="ECO:0000313" key="3">
    <source>
        <dbReference type="Proteomes" id="UP000765509"/>
    </source>
</evidence>
<keyword evidence="3" id="KW-1185">Reference proteome</keyword>
<sequence length="220" mass="24802">MYTSETLASKGTNQRTDNLCPEPEDLEQDTLDTVMDGETLRQIIPTLPFTSQLNRNLKPENWKDMDQFLQLHQPPGQISRQSSAIDFTSHHCQYKTLLQSRLACLRTRSALQMRLRHCPPISVLTTPYDFTTPPLPSLCLRSALLTCSQHHLSLHLCSALPTLLTILTLMECPPDMLQTLLTILTLVECTPDMLPTLLTILTLAEFPPNMLLTPLILTLV</sequence>
<gene>
    <name evidence="2" type="ORF">O181_037169</name>
</gene>